<protein>
    <recommendedName>
        <fullName evidence="1">Outer membrane protein beta-barrel domain-containing protein</fullName>
    </recommendedName>
</protein>
<evidence type="ECO:0000313" key="3">
    <source>
        <dbReference type="Proteomes" id="UP001319045"/>
    </source>
</evidence>
<reference evidence="2 3" key="1">
    <citation type="journal article" date="2022" name="Int. J. Syst. Evol. Microbiol.">
        <title>Prevotella herbatica sp. nov., a plant polysaccharide-decomposing anaerobic bacterium isolated from a methanogenic reactor.</title>
        <authorList>
            <person name="Uek A."/>
            <person name="Tonouchi A."/>
            <person name="Kaku N."/>
            <person name="Ueki K."/>
        </authorList>
    </citation>
    <scope>NUCLEOTIDE SEQUENCE [LARGE SCALE GENOMIC DNA]</scope>
    <source>
        <strain evidence="2 3">WR041</strain>
    </source>
</reference>
<keyword evidence="3" id="KW-1185">Reference proteome</keyword>
<dbReference type="EMBL" id="AP024484">
    <property type="protein sequence ID" value="BCS85181.1"/>
    <property type="molecule type" value="Genomic_DNA"/>
</dbReference>
<dbReference type="Pfam" id="PF14905">
    <property type="entry name" value="OMP_b-brl_3"/>
    <property type="match status" value="1"/>
</dbReference>
<dbReference type="InterPro" id="IPR041700">
    <property type="entry name" value="OMP_b-brl_3"/>
</dbReference>
<gene>
    <name evidence="2" type="ORF">prwr041_10740</name>
</gene>
<sequence>MQSNNRTILLCGHVKDAFTNGGIKNVKITLLDENKVPVDSQTVQYYNEDKSYMDSYYKFSIPAEPKKYIIKAEHPDYETCYIKYDVKYVGRNESFEAPFHYMKHKIKTLQGKDLKDVVVKATRVKIVFKNDTVVYNADAFNLPNGSMLDELIRQLPGVKLTDSGEIYLNGKKVDNLMLQGEIFFKKDKQLALKNFPAYTVKNVSFYDKMTDRSKYLGYNNERKEFVMDVKLKKEYSKGYIANAEGGYGTHNRYTGRLFGLRYTPHSRFTLFGNFNNLNQECSPGSDGEWNPRSLYDGVSSIKTVGMYVFSANKEETVKNDLTASVKWDNSENNTRTVASTFLPTNENYVASSQNVRGHGIYSLIDNELTISKPFYISSSTGWMYYNCGSWYTQRSVTYNKSPFHDNEGAESLIDRIFKSELQPIDTTMVNSMQKDFDTHGYYSSLWQVLGTSKKLPWGDSFDVNMDATYTKEKSTVFNNYQIRYMDQNHDDLQNQYSKEPTTHFRYKAWGSYNIHLLNKWNIAMGYEYEQRYRHEIHDKYRLDWLDGWSKSHHIGDIPSTRDSLLAALDYGNSNYTWYHAREHSGLFHVFYDKDDKESKMRFDLNMNIINKYEKLRYQKASLDTMAFNRNWLFTPSVSFNYSTPKGMGLDMSYGTEINTPELAKKINVTDTTDPLARYRGNNDLKNSLSHVFHLGFRNRIASIQAQYNIAADFRIDRNLIGNAVTYNQSSGVYTYQPRNINGNWTGSVSNGFSMALDKDRLWNLENNASFNFNRNVDFVTLAGSADYQISKVNNIYVTDGLKLTMQKNKFRGALIGNMEWHNSVSLSDNFSTMNVFDFNYGMTATYVLPLNIGISTDLKMYSRRGYSESVANNNYLIWNMSLSRSFIKNKLDLRVTGYDLLQKISNHSFVVNGQGRTETFYNSIPSYVMLTIGYKISVNPR</sequence>
<accession>A0ABM7NXD8</accession>
<organism evidence="2 3">
    <name type="scientific">Prevotella herbatica</name>
    <dbReference type="NCBI Taxonomy" id="2801997"/>
    <lineage>
        <taxon>Bacteria</taxon>
        <taxon>Pseudomonadati</taxon>
        <taxon>Bacteroidota</taxon>
        <taxon>Bacteroidia</taxon>
        <taxon>Bacteroidales</taxon>
        <taxon>Prevotellaceae</taxon>
        <taxon>Prevotella</taxon>
    </lineage>
</organism>
<name>A0ABM7NXD8_9BACT</name>
<dbReference type="Proteomes" id="UP001319045">
    <property type="component" value="Chromosome"/>
</dbReference>
<evidence type="ECO:0000259" key="1">
    <source>
        <dbReference type="Pfam" id="PF14905"/>
    </source>
</evidence>
<feature type="domain" description="Outer membrane protein beta-barrel" evidence="1">
    <location>
        <begin position="627"/>
        <end position="922"/>
    </location>
</feature>
<evidence type="ECO:0000313" key="2">
    <source>
        <dbReference type="EMBL" id="BCS85181.1"/>
    </source>
</evidence>
<dbReference type="SUPFAM" id="SSF56935">
    <property type="entry name" value="Porins"/>
    <property type="match status" value="1"/>
</dbReference>
<proteinExistence type="predicted"/>